<reference evidence="1" key="1">
    <citation type="submission" date="2018-07" db="EMBL/GenBank/DDBJ databases">
        <title>A new Alphabaculovirus highly virulent isolated from Trichoplusia ni (TnSNPV).</title>
        <authorList>
            <person name="Bivian-Hernandez M.D.L.A."/>
            <person name="Del Rincon-Castro M.C."/>
            <person name="Ibarra J.E."/>
        </authorList>
    </citation>
    <scope>NUCLEOTIDE SEQUENCE</scope>
    <source>
        <strain evidence="1">LBIV-4</strain>
    </source>
</reference>
<dbReference type="Pfam" id="PF25303">
    <property type="entry name" value="DUF7879"/>
    <property type="match status" value="1"/>
</dbReference>
<organism evidence="1">
    <name type="scientific">Trichoplusia ni single nucleopolyhedrovirus</name>
    <dbReference type="NCBI Taxonomy" id="332054"/>
    <lineage>
        <taxon>Viruses</taxon>
        <taxon>Viruses incertae sedis</taxon>
        <taxon>Naldaviricetes</taxon>
        <taxon>Lefavirales</taxon>
        <taxon>Baculoviridae</taxon>
        <taxon>Alphabaculovirus</taxon>
        <taxon>Alphabaculovirus trini</taxon>
    </lineage>
</organism>
<dbReference type="InterPro" id="IPR057201">
    <property type="entry name" value="DUF7879"/>
</dbReference>
<dbReference type="EMBL" id="MH577296">
    <property type="protein sequence ID" value="QBI90287.1"/>
    <property type="molecule type" value="Genomic_DNA"/>
</dbReference>
<accession>A0A481V9U0</accession>
<proteinExistence type="predicted"/>
<protein>
    <submittedName>
        <fullName evidence="1">Uncharacterized protein</fullName>
    </submittedName>
</protein>
<name>A0A481V9U0_9ABAC</name>
<sequence>MSSQISLSNLQISSHLPEIHYLALEKLLGHKRQSREELLDSPEQFTYVPYILAKNKKTMIIQDGDLLKHVKLFICKYISLYSGVHVVFNSKKHAASIKMTGERKLSDMCMFVIMRTLKKNLKIKFDSLHSAQKFRDKLFSLNLPTSLSVGMFFYFLPNYSVILEETRQVTRLKVCPNNRTCNFVDANIEGNLYEDFFCWTCGSDLFENYVPFVLNVENIVK</sequence>
<evidence type="ECO:0000313" key="1">
    <source>
        <dbReference type="EMBL" id="QBI90287.1"/>
    </source>
</evidence>